<sequence>MKQYILQNAYFPFEDKVKNIYIKNKRVEKITDQSSSLDGDYSVIDLNLRLTIPGFVDSHMHLDKALINEAVINKSGTLTEAIKIMQSYKKKMTKEEVKERAEKVIQLSLKNGTRFIRTHIDVDSDIKLSSIDALLELKEEYKDSLEIQIVAFPQEGINENPENLLFMENALKRGADLVGGIPAIEKNPAKHIKDLTALALKYDVDIDMHIDETDDPNSLTILDLAETTIANKYEGRVTACHLCSLAAQKVGELEKIASRIAEAKINVISLPSTNLYLQGRGSETNAPRGVTPVRYLHGRDIPVMIGSDNIQDPFNPFGNGNMLEEALIAAHACHMGGEKELATLFDMTTVIPGENLKFDYAIKIGEKANFIVLDSYTKASAIVKQVSIYGDFLNENFTIRNK</sequence>
<dbReference type="GO" id="GO:0019239">
    <property type="term" value="F:deaminase activity"/>
    <property type="evidence" value="ECO:0007669"/>
    <property type="project" value="UniProtKB-ARBA"/>
</dbReference>
<dbReference type="OrthoDB" id="9815027at2"/>
<dbReference type="AlphaFoldDB" id="A0A1X7MPC4"/>
<dbReference type="STRING" id="1073423.SAMN04488700_0187"/>
<dbReference type="FunFam" id="3.20.20.140:FF:000019">
    <property type="entry name" value="Cytosine deaminase"/>
    <property type="match status" value="1"/>
</dbReference>
<gene>
    <name evidence="4" type="ORF">SAMN04488700_0187</name>
</gene>
<proteinExistence type="predicted"/>
<dbReference type="GO" id="GO:0016814">
    <property type="term" value="F:hydrolase activity, acting on carbon-nitrogen (but not peptide) bonds, in cyclic amidines"/>
    <property type="evidence" value="ECO:0007669"/>
    <property type="project" value="TreeGrafter"/>
</dbReference>
<name>A0A1X7MPC4_9LACT</name>
<keyword evidence="1" id="KW-0479">Metal-binding</keyword>
<dbReference type="InterPro" id="IPR011059">
    <property type="entry name" value="Metal-dep_hydrolase_composite"/>
</dbReference>
<dbReference type="Pfam" id="PF07969">
    <property type="entry name" value="Amidohydro_3"/>
    <property type="match status" value="1"/>
</dbReference>
<dbReference type="RefSeq" id="WP_085558556.1">
    <property type="nucleotide sequence ID" value="NZ_FOAH01000025.1"/>
</dbReference>
<reference evidence="4 5" key="1">
    <citation type="submission" date="2017-04" db="EMBL/GenBank/DDBJ databases">
        <authorList>
            <person name="Afonso C.L."/>
            <person name="Miller P.J."/>
            <person name="Scott M.A."/>
            <person name="Spackman E."/>
            <person name="Goraichik I."/>
            <person name="Dimitrov K.M."/>
            <person name="Suarez D.L."/>
            <person name="Swayne D.E."/>
        </authorList>
    </citation>
    <scope>NUCLEOTIDE SEQUENCE [LARGE SCALE GENOMIC DNA]</scope>
    <source>
        <strain evidence="4 5">LMG26642</strain>
    </source>
</reference>
<dbReference type="SUPFAM" id="SSF51556">
    <property type="entry name" value="Metallo-dependent hydrolases"/>
    <property type="match status" value="1"/>
</dbReference>
<dbReference type="GO" id="GO:0046872">
    <property type="term" value="F:metal ion binding"/>
    <property type="evidence" value="ECO:0007669"/>
    <property type="project" value="UniProtKB-KW"/>
</dbReference>
<accession>A0A1X7MPC4</accession>
<keyword evidence="5" id="KW-1185">Reference proteome</keyword>
<evidence type="ECO:0000259" key="3">
    <source>
        <dbReference type="Pfam" id="PF07969"/>
    </source>
</evidence>
<evidence type="ECO:0000313" key="5">
    <source>
        <dbReference type="Proteomes" id="UP000193435"/>
    </source>
</evidence>
<dbReference type="InterPro" id="IPR032466">
    <property type="entry name" value="Metal_Hydrolase"/>
</dbReference>
<dbReference type="SUPFAM" id="SSF51338">
    <property type="entry name" value="Composite domain of metallo-dependent hydrolases"/>
    <property type="match status" value="1"/>
</dbReference>
<dbReference type="EMBL" id="FXBJ01000002">
    <property type="protein sequence ID" value="SMH26555.1"/>
    <property type="molecule type" value="Genomic_DNA"/>
</dbReference>
<dbReference type="InterPro" id="IPR013108">
    <property type="entry name" value="Amidohydro_3"/>
</dbReference>
<dbReference type="Proteomes" id="UP000193435">
    <property type="component" value="Unassembled WGS sequence"/>
</dbReference>
<dbReference type="CDD" id="cd01293">
    <property type="entry name" value="Bact_CD"/>
    <property type="match status" value="1"/>
</dbReference>
<protein>
    <submittedName>
        <fullName evidence="4">Cytosine deaminase</fullName>
    </submittedName>
</protein>
<feature type="domain" description="Amidohydrolase 3" evidence="3">
    <location>
        <begin position="43"/>
        <end position="374"/>
    </location>
</feature>
<organism evidence="4 5">
    <name type="scientific">Carnobacterium iners</name>
    <dbReference type="NCBI Taxonomy" id="1073423"/>
    <lineage>
        <taxon>Bacteria</taxon>
        <taxon>Bacillati</taxon>
        <taxon>Bacillota</taxon>
        <taxon>Bacilli</taxon>
        <taxon>Lactobacillales</taxon>
        <taxon>Carnobacteriaceae</taxon>
        <taxon>Carnobacterium</taxon>
    </lineage>
</organism>
<dbReference type="PANTHER" id="PTHR32027:SF9">
    <property type="entry name" value="BLL3847 PROTEIN"/>
    <property type="match status" value="1"/>
</dbReference>
<dbReference type="PANTHER" id="PTHR32027">
    <property type="entry name" value="CYTOSINE DEAMINASE"/>
    <property type="match status" value="1"/>
</dbReference>
<dbReference type="InterPro" id="IPR052349">
    <property type="entry name" value="Metallo-hydrolase_Enzymes"/>
</dbReference>
<evidence type="ECO:0000313" key="4">
    <source>
        <dbReference type="EMBL" id="SMH26555.1"/>
    </source>
</evidence>
<dbReference type="Gene3D" id="3.20.20.140">
    <property type="entry name" value="Metal-dependent hydrolases"/>
    <property type="match status" value="1"/>
</dbReference>
<dbReference type="Gene3D" id="2.30.40.10">
    <property type="entry name" value="Urease, subunit C, domain 1"/>
    <property type="match status" value="1"/>
</dbReference>
<evidence type="ECO:0000256" key="2">
    <source>
        <dbReference type="ARBA" id="ARBA00022801"/>
    </source>
</evidence>
<evidence type="ECO:0000256" key="1">
    <source>
        <dbReference type="ARBA" id="ARBA00022723"/>
    </source>
</evidence>
<keyword evidence="2" id="KW-0378">Hydrolase</keyword>